<protein>
    <submittedName>
        <fullName evidence="2">Uncharacterized protein</fullName>
    </submittedName>
</protein>
<keyword evidence="3" id="KW-1185">Reference proteome</keyword>
<dbReference type="EMBL" id="KI925457">
    <property type="protein sequence ID" value="ETW83177.1"/>
    <property type="molecule type" value="Genomic_DNA"/>
</dbReference>
<evidence type="ECO:0000313" key="2">
    <source>
        <dbReference type="EMBL" id="ETW83177.1"/>
    </source>
</evidence>
<reference evidence="2 3" key="1">
    <citation type="journal article" date="2012" name="New Phytol.">
        <title>Insight into trade-off between wood decay and parasitism from the genome of a fungal forest pathogen.</title>
        <authorList>
            <person name="Olson A."/>
            <person name="Aerts A."/>
            <person name="Asiegbu F."/>
            <person name="Belbahri L."/>
            <person name="Bouzid O."/>
            <person name="Broberg A."/>
            <person name="Canback B."/>
            <person name="Coutinho P.M."/>
            <person name="Cullen D."/>
            <person name="Dalman K."/>
            <person name="Deflorio G."/>
            <person name="van Diepen L.T."/>
            <person name="Dunand C."/>
            <person name="Duplessis S."/>
            <person name="Durling M."/>
            <person name="Gonthier P."/>
            <person name="Grimwood J."/>
            <person name="Fossdal C.G."/>
            <person name="Hansson D."/>
            <person name="Henrissat B."/>
            <person name="Hietala A."/>
            <person name="Himmelstrand K."/>
            <person name="Hoffmeister D."/>
            <person name="Hogberg N."/>
            <person name="James T.Y."/>
            <person name="Karlsson M."/>
            <person name="Kohler A."/>
            <person name="Kues U."/>
            <person name="Lee Y.H."/>
            <person name="Lin Y.C."/>
            <person name="Lind M."/>
            <person name="Lindquist E."/>
            <person name="Lombard V."/>
            <person name="Lucas S."/>
            <person name="Lunden K."/>
            <person name="Morin E."/>
            <person name="Murat C."/>
            <person name="Park J."/>
            <person name="Raffaello T."/>
            <person name="Rouze P."/>
            <person name="Salamov A."/>
            <person name="Schmutz J."/>
            <person name="Solheim H."/>
            <person name="Stahlberg J."/>
            <person name="Velez H."/>
            <person name="de Vries R.P."/>
            <person name="Wiebenga A."/>
            <person name="Woodward S."/>
            <person name="Yakovlev I."/>
            <person name="Garbelotto M."/>
            <person name="Martin F."/>
            <person name="Grigoriev I.V."/>
            <person name="Stenlid J."/>
        </authorList>
    </citation>
    <scope>NUCLEOTIDE SEQUENCE [LARGE SCALE GENOMIC DNA]</scope>
    <source>
        <strain evidence="2 3">TC 32-1</strain>
    </source>
</reference>
<dbReference type="GeneID" id="20667857"/>
<name>W4KBF5_HETIT</name>
<dbReference type="InParanoid" id="W4KBF5"/>
<accession>W4KBF5</accession>
<dbReference type="Proteomes" id="UP000030671">
    <property type="component" value="Unassembled WGS sequence"/>
</dbReference>
<dbReference type="AlphaFoldDB" id="W4KBF5"/>
<gene>
    <name evidence="2" type="ORF">HETIRDRAFT_163593</name>
</gene>
<dbReference type="KEGG" id="hir:HETIRDRAFT_163593"/>
<dbReference type="HOGENOM" id="CLU_2705094_0_0_1"/>
<feature type="region of interest" description="Disordered" evidence="1">
    <location>
        <begin position="1"/>
        <end position="73"/>
    </location>
</feature>
<proteinExistence type="predicted"/>
<dbReference type="RefSeq" id="XP_009545459.1">
    <property type="nucleotide sequence ID" value="XM_009547164.1"/>
</dbReference>
<feature type="compositionally biased region" description="Basic and acidic residues" evidence="1">
    <location>
        <begin position="8"/>
        <end position="26"/>
    </location>
</feature>
<evidence type="ECO:0000313" key="3">
    <source>
        <dbReference type="Proteomes" id="UP000030671"/>
    </source>
</evidence>
<evidence type="ECO:0000256" key="1">
    <source>
        <dbReference type="SAM" id="MobiDB-lite"/>
    </source>
</evidence>
<organism evidence="2 3">
    <name type="scientific">Heterobasidion irregulare (strain TC 32-1)</name>
    <dbReference type="NCBI Taxonomy" id="747525"/>
    <lineage>
        <taxon>Eukaryota</taxon>
        <taxon>Fungi</taxon>
        <taxon>Dikarya</taxon>
        <taxon>Basidiomycota</taxon>
        <taxon>Agaricomycotina</taxon>
        <taxon>Agaricomycetes</taxon>
        <taxon>Russulales</taxon>
        <taxon>Bondarzewiaceae</taxon>
        <taxon>Heterobasidion</taxon>
        <taxon>Heterobasidion annosum species complex</taxon>
    </lineage>
</organism>
<sequence length="73" mass="8202">MLQPSDSSIRRFATEYTERGFSRESRPTSSTARILSPMRIGQKSLKGASSNRARTSMGPRSRSSDSPPFRHKE</sequence>